<organism evidence="2">
    <name type="scientific">Palpitomonas bilix</name>
    <dbReference type="NCBI Taxonomy" id="652834"/>
    <lineage>
        <taxon>Eukaryota</taxon>
        <taxon>Eukaryota incertae sedis</taxon>
    </lineage>
</organism>
<keyword evidence="1" id="KW-0812">Transmembrane</keyword>
<proteinExistence type="predicted"/>
<feature type="transmembrane region" description="Helical" evidence="1">
    <location>
        <begin position="5"/>
        <end position="21"/>
    </location>
</feature>
<sequence length="365" mass="39939">MVHPAYIAAGVAAVGIGGYYIMGTRTVYIGAGAAAATALLYYLTRDDGTRVKQQTVKNVRRAKKAGLKPVDTPEQLYEKVAKELEKDPEFRKEVKEKAIVVSDPKTKQSLWEKAKVWVKWGALTIGVVATGAALSYVYLRDPENGPPITEAPTPTEEGEKKQYARMGSGGSWWSWWGGGKKKAQATKKAGAPKMDPDLNPPTLTKEDGVMVLKGADQSSRIVVNGQGSQQQQGTFSLFVKASPGGDMHIGANGGIYKLNDKYWALIRLREGTPEIVYVEARDEEEVKRYEQQLQLGSSFAGYLGNTTDVSDGRVVFNGLQFKTVSTNNEEGWQTMSEKNHPLLARFIGGILAGFLTDGQRWSMDP</sequence>
<feature type="transmembrane region" description="Helical" evidence="1">
    <location>
        <begin position="117"/>
        <end position="139"/>
    </location>
</feature>
<keyword evidence="1" id="KW-1133">Transmembrane helix</keyword>
<evidence type="ECO:0000313" key="2">
    <source>
        <dbReference type="EMBL" id="CAE0239261.1"/>
    </source>
</evidence>
<dbReference type="EMBL" id="HBIB01002045">
    <property type="protein sequence ID" value="CAE0239261.1"/>
    <property type="molecule type" value="Transcribed_RNA"/>
</dbReference>
<protein>
    <submittedName>
        <fullName evidence="2">Uncharacterized protein</fullName>
    </submittedName>
</protein>
<accession>A0A7S3FZ66</accession>
<feature type="transmembrane region" description="Helical" evidence="1">
    <location>
        <begin position="27"/>
        <end position="44"/>
    </location>
</feature>
<evidence type="ECO:0000256" key="1">
    <source>
        <dbReference type="SAM" id="Phobius"/>
    </source>
</evidence>
<gene>
    <name evidence="2" type="ORF">PBIL07802_LOCUS1406</name>
</gene>
<name>A0A7S3FZ66_9EUKA</name>
<reference evidence="2" key="1">
    <citation type="submission" date="2021-01" db="EMBL/GenBank/DDBJ databases">
        <authorList>
            <person name="Corre E."/>
            <person name="Pelletier E."/>
            <person name="Niang G."/>
            <person name="Scheremetjew M."/>
            <person name="Finn R."/>
            <person name="Kale V."/>
            <person name="Holt S."/>
            <person name="Cochrane G."/>
            <person name="Meng A."/>
            <person name="Brown T."/>
            <person name="Cohen L."/>
        </authorList>
    </citation>
    <scope>NUCLEOTIDE SEQUENCE</scope>
    <source>
        <strain evidence="2">NIES-2562</strain>
    </source>
</reference>
<dbReference type="AlphaFoldDB" id="A0A7S3FZ66"/>
<keyword evidence="1" id="KW-0472">Membrane</keyword>